<proteinExistence type="inferred from homology"/>
<dbReference type="EMBL" id="MAVT02000721">
    <property type="protein sequence ID" value="POS73864.1"/>
    <property type="molecule type" value="Genomic_DNA"/>
</dbReference>
<dbReference type="AlphaFoldDB" id="A0A2P5HUC1"/>
<evidence type="ECO:0000256" key="11">
    <source>
        <dbReference type="ARBA" id="ARBA00038168"/>
    </source>
</evidence>
<evidence type="ECO:0000256" key="8">
    <source>
        <dbReference type="ARBA" id="ARBA00023004"/>
    </source>
</evidence>
<dbReference type="Gene3D" id="3.10.120.10">
    <property type="entry name" value="Cytochrome b5-like heme/steroid binding domain"/>
    <property type="match status" value="1"/>
</dbReference>
<dbReference type="PANTHER" id="PTHR19359">
    <property type="entry name" value="CYTOCHROME B5"/>
    <property type="match status" value="1"/>
</dbReference>
<dbReference type="InterPro" id="IPR036400">
    <property type="entry name" value="Cyt_B5-like_heme/steroid_sf"/>
</dbReference>
<dbReference type="GO" id="GO:0020037">
    <property type="term" value="F:heme binding"/>
    <property type="evidence" value="ECO:0007669"/>
    <property type="project" value="UniProtKB-UniRule"/>
</dbReference>
<keyword evidence="7 14" id="KW-0479">Metal-binding</keyword>
<dbReference type="SMART" id="SM00220">
    <property type="entry name" value="S_TKc"/>
    <property type="match status" value="1"/>
</dbReference>
<evidence type="ECO:0000256" key="12">
    <source>
        <dbReference type="ARBA" id="ARBA00047899"/>
    </source>
</evidence>
<protein>
    <recommendedName>
        <fullName evidence="5">EKC/KEOPS complex subunit BUD32</fullName>
        <ecNumber evidence="3">2.7.11.1</ecNumber>
    </recommendedName>
    <alternativeName>
        <fullName evidence="9 10">Atypical Serine/threonine protein kinase BUD32</fullName>
    </alternativeName>
    <alternativeName>
        <fullName evidence="4">EKC/KEOPS complex subunit bud32</fullName>
    </alternativeName>
</protein>
<dbReference type="PROSITE" id="PS50255">
    <property type="entry name" value="CYTOCHROME_B5_2"/>
    <property type="match status" value="1"/>
</dbReference>
<evidence type="ECO:0000259" key="16">
    <source>
        <dbReference type="PROSITE" id="PS50255"/>
    </source>
</evidence>
<evidence type="ECO:0000256" key="2">
    <source>
        <dbReference type="ARBA" id="ARBA00011534"/>
    </source>
</evidence>
<evidence type="ECO:0000256" key="7">
    <source>
        <dbReference type="ARBA" id="ARBA00022723"/>
    </source>
</evidence>
<comment type="function">
    <text evidence="1">Component of the EKC/KEOPS complex that is required for the formation of a threonylcarbamoyl group on adenosine at position 37 (t(6)A37) in tRNAs that read codons beginning with adenine. The complex is probably involved in the transfer of the threonylcarbamoyl moiety of threonylcarbamoyl-AMP (TC-AMP) to the N6 group of A37. BUD32 has ATPase activity in the context of the EKC/KEOPS complex and likely plays a supporting role to the catalytic subunit KAE1. The EKC/KEOPS complex also promotes both telomere uncapping and telomere elongation. The complex is required for efficient recruitment of transcriptional coactivators.</text>
</comment>
<evidence type="ECO:0000256" key="6">
    <source>
        <dbReference type="ARBA" id="ARBA00022617"/>
    </source>
</evidence>
<dbReference type="EC" id="2.7.11.1" evidence="3"/>
<dbReference type="InterPro" id="IPR018506">
    <property type="entry name" value="Cyt_B5_heme-BS"/>
</dbReference>
<evidence type="ECO:0000256" key="1">
    <source>
        <dbReference type="ARBA" id="ARBA00003747"/>
    </source>
</evidence>
<comment type="caution">
    <text evidence="17">The sequence shown here is derived from an EMBL/GenBank/DDBJ whole genome shotgun (WGS) entry which is preliminary data.</text>
</comment>
<dbReference type="PROSITE" id="PS50011">
    <property type="entry name" value="PROTEIN_KINASE_DOM"/>
    <property type="match status" value="1"/>
</dbReference>
<gene>
    <name evidence="17" type="ORF">DHEL01_v207744</name>
</gene>
<name>A0A2P5HUC1_DIAHE</name>
<comment type="subunit">
    <text evidence="2">Component of the EKC/KEOPS complex composed of at least BUD32, CGI121, GON7, KAE1 and PCC1; the whole complex dimerizes.</text>
</comment>
<dbReference type="SUPFAM" id="SSF56112">
    <property type="entry name" value="Protein kinase-like (PK-like)"/>
    <property type="match status" value="1"/>
</dbReference>
<evidence type="ECO:0000256" key="10">
    <source>
        <dbReference type="ARBA" id="ARBA00033194"/>
    </source>
</evidence>
<dbReference type="SMART" id="SM01117">
    <property type="entry name" value="Cyt-b5"/>
    <property type="match status" value="1"/>
</dbReference>
<dbReference type="Pfam" id="PF00173">
    <property type="entry name" value="Cyt-b5"/>
    <property type="match status" value="1"/>
</dbReference>
<dbReference type="InterPro" id="IPR050668">
    <property type="entry name" value="Cytochrome_b5"/>
</dbReference>
<sequence length="456" mass="50852">MSNQYSVADVAKHKDESNGMWIIVDNGVYDITNFLDEHPGGPKILKRMAGKDSSKQFWKYHNEKVLEKYGGKLKVGTVKEQAKLVEVDAVAFWIRGASAPRRFGFGLAVHSIGDYFDLEATLYICTSFIHRTVHSSRHVTVVLLIYQERRLATNLYPPGGKPLLDLDVHFGRKSYMTYWFEDGTEHGQCIRVFDVPGTLSGNILRLYHNLPDLSGHFEIDGDDIRPLSSCLEPPEPTEDDSKAMGESVSKLTLISVDPENHFVKKGKYRSEIENLIKCQGGFVPGQPLSPNIIQLLGRSADGQLVFEKLSSSAHTLGRFSSLAVYKSWLLQLVNAVECLHSLGIVHRDLRAGNLLFSGDGSRLVVCDLESRWGERKAPEVAFQGGLEDSGWSPKSDIFDMGNCIKSMVYANGPITPFIEWPVPSPLQAIVEACMRPMPEERPTLTDLREMVGKVQA</sequence>
<dbReference type="Proteomes" id="UP000094444">
    <property type="component" value="Unassembled WGS sequence"/>
</dbReference>
<reference evidence="17" key="1">
    <citation type="submission" date="2017-09" db="EMBL/GenBank/DDBJ databases">
        <title>Polyketide synthases of a Diaporthe helianthi virulent isolate.</title>
        <authorList>
            <person name="Baroncelli R."/>
        </authorList>
    </citation>
    <scope>NUCLEOTIDE SEQUENCE [LARGE SCALE GENOMIC DNA]</scope>
    <source>
        <strain evidence="17">7/96</strain>
    </source>
</reference>
<dbReference type="Gene3D" id="1.10.510.10">
    <property type="entry name" value="Transferase(Phosphotransferase) domain 1"/>
    <property type="match status" value="1"/>
</dbReference>
<organism evidence="17 18">
    <name type="scientific">Diaporthe helianthi</name>
    <dbReference type="NCBI Taxonomy" id="158607"/>
    <lineage>
        <taxon>Eukaryota</taxon>
        <taxon>Fungi</taxon>
        <taxon>Dikarya</taxon>
        <taxon>Ascomycota</taxon>
        <taxon>Pezizomycotina</taxon>
        <taxon>Sordariomycetes</taxon>
        <taxon>Sordariomycetidae</taxon>
        <taxon>Diaporthales</taxon>
        <taxon>Diaporthaceae</taxon>
        <taxon>Diaporthe</taxon>
    </lineage>
</organism>
<accession>A0A2P5HUC1</accession>
<dbReference type="InterPro" id="IPR008266">
    <property type="entry name" value="Tyr_kinase_AS"/>
</dbReference>
<dbReference type="OrthoDB" id="1668230at2759"/>
<evidence type="ECO:0000259" key="15">
    <source>
        <dbReference type="PROSITE" id="PS50011"/>
    </source>
</evidence>
<evidence type="ECO:0000256" key="13">
    <source>
        <dbReference type="ARBA" id="ARBA00048679"/>
    </source>
</evidence>
<evidence type="ECO:0000256" key="14">
    <source>
        <dbReference type="RuleBase" id="RU362121"/>
    </source>
</evidence>
<dbReference type="InterPro" id="IPR001199">
    <property type="entry name" value="Cyt_B5-like_heme/steroid-bd"/>
</dbReference>
<keyword evidence="18" id="KW-1185">Reference proteome</keyword>
<evidence type="ECO:0000256" key="3">
    <source>
        <dbReference type="ARBA" id="ARBA00012513"/>
    </source>
</evidence>
<dbReference type="InterPro" id="IPR011009">
    <property type="entry name" value="Kinase-like_dom_sf"/>
</dbReference>
<dbReference type="FunFam" id="3.10.120.10:FF:000007">
    <property type="entry name" value="Sulfite oxidase, mitochondrial"/>
    <property type="match status" value="1"/>
</dbReference>
<dbReference type="PANTHER" id="PTHR19359:SF14">
    <property type="entry name" value="CYTOCHROME B5 A"/>
    <property type="match status" value="1"/>
</dbReference>
<dbReference type="InterPro" id="IPR000719">
    <property type="entry name" value="Prot_kinase_dom"/>
</dbReference>
<dbReference type="SUPFAM" id="SSF55856">
    <property type="entry name" value="Cytochrome b5-like heme/steroid binding domain"/>
    <property type="match status" value="1"/>
</dbReference>
<dbReference type="GO" id="GO:0016020">
    <property type="term" value="C:membrane"/>
    <property type="evidence" value="ECO:0007669"/>
    <property type="project" value="TreeGrafter"/>
</dbReference>
<feature type="domain" description="Protein kinase" evidence="15">
    <location>
        <begin position="190"/>
        <end position="456"/>
    </location>
</feature>
<feature type="domain" description="Cytochrome b5 heme-binding" evidence="16">
    <location>
        <begin position="2"/>
        <end position="79"/>
    </location>
</feature>
<dbReference type="GO" id="GO:0004674">
    <property type="term" value="F:protein serine/threonine kinase activity"/>
    <property type="evidence" value="ECO:0007669"/>
    <property type="project" value="UniProtKB-EC"/>
</dbReference>
<evidence type="ECO:0000256" key="9">
    <source>
        <dbReference type="ARBA" id="ARBA00030980"/>
    </source>
</evidence>
<keyword evidence="8 14" id="KW-0408">Iron</keyword>
<dbReference type="GO" id="GO:0005524">
    <property type="term" value="F:ATP binding"/>
    <property type="evidence" value="ECO:0007669"/>
    <property type="project" value="InterPro"/>
</dbReference>
<evidence type="ECO:0000256" key="5">
    <source>
        <dbReference type="ARBA" id="ARBA00019973"/>
    </source>
</evidence>
<keyword evidence="6 14" id="KW-0349">Heme</keyword>
<comment type="catalytic activity">
    <reaction evidence="13">
        <text>L-seryl-[protein] + ATP = O-phospho-L-seryl-[protein] + ADP + H(+)</text>
        <dbReference type="Rhea" id="RHEA:17989"/>
        <dbReference type="Rhea" id="RHEA-COMP:9863"/>
        <dbReference type="Rhea" id="RHEA-COMP:11604"/>
        <dbReference type="ChEBI" id="CHEBI:15378"/>
        <dbReference type="ChEBI" id="CHEBI:29999"/>
        <dbReference type="ChEBI" id="CHEBI:30616"/>
        <dbReference type="ChEBI" id="CHEBI:83421"/>
        <dbReference type="ChEBI" id="CHEBI:456216"/>
        <dbReference type="EC" id="2.7.11.1"/>
    </reaction>
</comment>
<dbReference type="PROSITE" id="PS00191">
    <property type="entry name" value="CYTOCHROME_B5_1"/>
    <property type="match status" value="1"/>
</dbReference>
<evidence type="ECO:0000313" key="18">
    <source>
        <dbReference type="Proteomes" id="UP000094444"/>
    </source>
</evidence>
<comment type="similarity">
    <text evidence="11 14">Belongs to the cytochrome b5 family.</text>
</comment>
<dbReference type="InParanoid" id="A0A2P5HUC1"/>
<evidence type="ECO:0000313" key="17">
    <source>
        <dbReference type="EMBL" id="POS73864.1"/>
    </source>
</evidence>
<dbReference type="GO" id="GO:0046872">
    <property type="term" value="F:metal ion binding"/>
    <property type="evidence" value="ECO:0007669"/>
    <property type="project" value="UniProtKB-UniRule"/>
</dbReference>
<evidence type="ECO:0000256" key="4">
    <source>
        <dbReference type="ARBA" id="ARBA00013948"/>
    </source>
</evidence>
<dbReference type="PROSITE" id="PS00109">
    <property type="entry name" value="PROTEIN_KINASE_TYR"/>
    <property type="match status" value="1"/>
</dbReference>
<comment type="catalytic activity">
    <reaction evidence="12">
        <text>L-threonyl-[protein] + ATP = O-phospho-L-threonyl-[protein] + ADP + H(+)</text>
        <dbReference type="Rhea" id="RHEA:46608"/>
        <dbReference type="Rhea" id="RHEA-COMP:11060"/>
        <dbReference type="Rhea" id="RHEA-COMP:11605"/>
        <dbReference type="ChEBI" id="CHEBI:15378"/>
        <dbReference type="ChEBI" id="CHEBI:30013"/>
        <dbReference type="ChEBI" id="CHEBI:30616"/>
        <dbReference type="ChEBI" id="CHEBI:61977"/>
        <dbReference type="ChEBI" id="CHEBI:456216"/>
        <dbReference type="EC" id="2.7.11.1"/>
    </reaction>
</comment>
<dbReference type="STRING" id="158607.A0A2P5HUC1"/>